<comment type="caution">
    <text evidence="4">The sequence shown here is derived from an EMBL/GenBank/DDBJ whole genome shotgun (WGS) entry which is preliminary data.</text>
</comment>
<reference evidence="4 5" key="1">
    <citation type="submission" date="2015-06" db="EMBL/GenBank/DDBJ databases">
        <title>Survival trade-offs in plant roots during colonization by closely related pathogenic and mutualistic fungi.</title>
        <authorList>
            <person name="Hacquard S."/>
            <person name="Kracher B."/>
            <person name="Hiruma K."/>
            <person name="Weinman A."/>
            <person name="Muench P."/>
            <person name="Garrido Oter R."/>
            <person name="Ver Loren van Themaat E."/>
            <person name="Dallerey J.-F."/>
            <person name="Damm U."/>
            <person name="Henrissat B."/>
            <person name="Lespinet O."/>
            <person name="Thon M."/>
            <person name="Kemen E."/>
            <person name="McHardy A.C."/>
            <person name="Schulze-Lefert P."/>
            <person name="O'Connell R.J."/>
        </authorList>
    </citation>
    <scope>NUCLEOTIDE SEQUENCE [LARGE SCALE GENOMIC DNA]</scope>
    <source>
        <strain evidence="4 5">MAFF 238704</strain>
    </source>
</reference>
<organism evidence="4 5">
    <name type="scientific">Colletotrichum incanum</name>
    <name type="common">Soybean anthracnose fungus</name>
    <dbReference type="NCBI Taxonomy" id="1573173"/>
    <lineage>
        <taxon>Eukaryota</taxon>
        <taxon>Fungi</taxon>
        <taxon>Dikarya</taxon>
        <taxon>Ascomycota</taxon>
        <taxon>Pezizomycotina</taxon>
        <taxon>Sordariomycetes</taxon>
        <taxon>Hypocreomycetidae</taxon>
        <taxon>Glomerellales</taxon>
        <taxon>Glomerellaceae</taxon>
        <taxon>Colletotrichum</taxon>
        <taxon>Colletotrichum spaethianum species complex</taxon>
    </lineage>
</organism>
<dbReference type="SUPFAM" id="SSF47473">
    <property type="entry name" value="EF-hand"/>
    <property type="match status" value="1"/>
</dbReference>
<keyword evidence="5" id="KW-1185">Reference proteome</keyword>
<dbReference type="PROSITE" id="PS00018">
    <property type="entry name" value="EF_HAND_1"/>
    <property type="match status" value="1"/>
</dbReference>
<evidence type="ECO:0000256" key="1">
    <source>
        <dbReference type="ARBA" id="ARBA00006765"/>
    </source>
</evidence>
<gene>
    <name evidence="4" type="ORF">CI238_13011</name>
</gene>
<protein>
    <submittedName>
        <fullName evidence="4">Calcium binding protein</fullName>
    </submittedName>
</protein>
<proteinExistence type="inferred from homology"/>
<evidence type="ECO:0000256" key="2">
    <source>
        <dbReference type="ARBA" id="ARBA00022837"/>
    </source>
</evidence>
<dbReference type="PANTHER" id="PTHR31495:SF0">
    <property type="entry name" value="BINDING PROTEIN CALEOSIN, PUTATIVE (AFU_ORTHOLOGUE AFUA_5G13750)-RELATED"/>
    <property type="match status" value="1"/>
</dbReference>
<dbReference type="AlphaFoldDB" id="A0A166LD87"/>
<evidence type="ECO:0000313" key="4">
    <source>
        <dbReference type="EMBL" id="KZL63384.1"/>
    </source>
</evidence>
<dbReference type="GO" id="GO:0004497">
    <property type="term" value="F:monooxygenase activity"/>
    <property type="evidence" value="ECO:0007669"/>
    <property type="project" value="TreeGrafter"/>
</dbReference>
<dbReference type="InterPro" id="IPR018247">
    <property type="entry name" value="EF_Hand_1_Ca_BS"/>
</dbReference>
<dbReference type="PANTHER" id="PTHR31495">
    <property type="entry name" value="PEROXYGENASE 3-RELATED"/>
    <property type="match status" value="1"/>
</dbReference>
<evidence type="ECO:0000256" key="3">
    <source>
        <dbReference type="SAM" id="MobiDB-lite"/>
    </source>
</evidence>
<dbReference type="Proteomes" id="UP000076584">
    <property type="component" value="Unassembled WGS sequence"/>
</dbReference>
<dbReference type="Pfam" id="PF05042">
    <property type="entry name" value="Caleosin"/>
    <property type="match status" value="1"/>
</dbReference>
<dbReference type="InterPro" id="IPR011992">
    <property type="entry name" value="EF-hand-dom_pair"/>
</dbReference>
<name>A0A166LD87_COLIC</name>
<dbReference type="GO" id="GO:0005509">
    <property type="term" value="F:calcium ion binding"/>
    <property type="evidence" value="ECO:0007669"/>
    <property type="project" value="TreeGrafter"/>
</dbReference>
<dbReference type="InterPro" id="IPR007736">
    <property type="entry name" value="Caleosin-related"/>
</dbReference>
<keyword evidence="2" id="KW-0106">Calcium</keyword>
<sequence>MFLQDNQINMARIEPPQSDMDRLSNGYGPEFKNAKKSLRSAHDMKFISKGYGPDFATAVPMCPITYRRPPALNVDKVVESPGVAHANRAPSMDKPEGSVEYSEKYNEYTVLQQHVMFWDRDNDGVITPIDVWVGFRALGFNLATCLLAATVIPFAFSYGTVMQFSYIPDPFFRLYVGGMHKAKHGSDSGIYDTEGRFVPQRFEDVFANCSARRDDTLTLGEVFGLMSRNRCAVDPFGWSASFFEWITTWMLLAKDGKIHKEDLRRVYDGSLFWEIRDKRYSGEGWHQGWGLGGDWFLGNRPRLDPKTLLN</sequence>
<feature type="region of interest" description="Disordered" evidence="3">
    <location>
        <begin position="1"/>
        <end position="22"/>
    </location>
</feature>
<evidence type="ECO:0000313" key="5">
    <source>
        <dbReference type="Proteomes" id="UP000076584"/>
    </source>
</evidence>
<accession>A0A166LD87</accession>
<comment type="similarity">
    <text evidence="1">Belongs to the caleosin family.</text>
</comment>
<dbReference type="EMBL" id="LFIW01002796">
    <property type="protein sequence ID" value="KZL63384.1"/>
    <property type="molecule type" value="Genomic_DNA"/>
</dbReference>
<dbReference type="STRING" id="1573173.A0A166LD87"/>